<dbReference type="AlphaFoldDB" id="A0A7W9FFP2"/>
<evidence type="ECO:0000313" key="2">
    <source>
        <dbReference type="Proteomes" id="UP000545037"/>
    </source>
</evidence>
<comment type="caution">
    <text evidence="1">The sequence shown here is derived from an EMBL/GenBank/DDBJ whole genome shotgun (WGS) entry which is preliminary data.</text>
</comment>
<evidence type="ECO:0000313" key="1">
    <source>
        <dbReference type="EMBL" id="MBB5747565.1"/>
    </source>
</evidence>
<proteinExistence type="predicted"/>
<name>A0A7W9FFP2_9CAUL</name>
<gene>
    <name evidence="1" type="ORF">GGR13_003193</name>
</gene>
<dbReference type="Proteomes" id="UP000545037">
    <property type="component" value="Unassembled WGS sequence"/>
</dbReference>
<accession>A0A7W9FFP2</accession>
<organism evidence="1 2">
    <name type="scientific">Brevundimonas variabilis</name>
    <dbReference type="NCBI Taxonomy" id="74312"/>
    <lineage>
        <taxon>Bacteria</taxon>
        <taxon>Pseudomonadati</taxon>
        <taxon>Pseudomonadota</taxon>
        <taxon>Alphaproteobacteria</taxon>
        <taxon>Caulobacterales</taxon>
        <taxon>Caulobacteraceae</taxon>
        <taxon>Brevundimonas</taxon>
    </lineage>
</organism>
<protein>
    <submittedName>
        <fullName evidence="1">Uncharacterized protein</fullName>
    </submittedName>
</protein>
<keyword evidence="2" id="KW-1185">Reference proteome</keyword>
<sequence length="47" mass="4979">MNDLEAAFAAGLVTTHPAMPPYVFRASEIDDLIAYLGTLKSVPVSKG</sequence>
<reference evidence="1 2" key="1">
    <citation type="submission" date="2020-08" db="EMBL/GenBank/DDBJ databases">
        <title>Genomic Encyclopedia of Type Strains, Phase IV (KMG-IV): sequencing the most valuable type-strain genomes for metagenomic binning, comparative biology and taxonomic classification.</title>
        <authorList>
            <person name="Goeker M."/>
        </authorList>
    </citation>
    <scope>NUCLEOTIDE SEQUENCE [LARGE SCALE GENOMIC DNA]</scope>
    <source>
        <strain evidence="1 2">DSM 4737</strain>
    </source>
</reference>
<dbReference type="EMBL" id="JACHOR010000006">
    <property type="protein sequence ID" value="MBB5747565.1"/>
    <property type="molecule type" value="Genomic_DNA"/>
</dbReference>